<keyword evidence="2" id="KW-1185">Reference proteome</keyword>
<dbReference type="Proteomes" id="UP000031192">
    <property type="component" value="Unassembled WGS sequence"/>
</dbReference>
<dbReference type="AlphaFoldDB" id="A0A0B4GFB8"/>
<dbReference type="HOGENOM" id="CLU_2606531_0_0_1"/>
<accession>A0A0B4GFB8</accession>
<name>A0A0B4GFB8_METGA</name>
<protein>
    <submittedName>
        <fullName evidence="1">Uncharacterized protein</fullName>
    </submittedName>
</protein>
<evidence type="ECO:0000313" key="1">
    <source>
        <dbReference type="EMBL" id="KID85740.1"/>
    </source>
</evidence>
<gene>
    <name evidence="1" type="ORF">MGU_07048</name>
</gene>
<evidence type="ECO:0000313" key="2">
    <source>
        <dbReference type="Proteomes" id="UP000031192"/>
    </source>
</evidence>
<proteinExistence type="predicted"/>
<comment type="caution">
    <text evidence="1">The sequence shown here is derived from an EMBL/GenBank/DDBJ whole genome shotgun (WGS) entry which is preliminary data.</text>
</comment>
<dbReference type="EMBL" id="AZNH01000027">
    <property type="protein sequence ID" value="KID85740.1"/>
    <property type="molecule type" value="Genomic_DNA"/>
</dbReference>
<organism evidence="1 2">
    <name type="scientific">Metarhizium guizhouense (strain ARSEF 977)</name>
    <dbReference type="NCBI Taxonomy" id="1276136"/>
    <lineage>
        <taxon>Eukaryota</taxon>
        <taxon>Fungi</taxon>
        <taxon>Dikarya</taxon>
        <taxon>Ascomycota</taxon>
        <taxon>Pezizomycotina</taxon>
        <taxon>Sordariomycetes</taxon>
        <taxon>Hypocreomycetidae</taxon>
        <taxon>Hypocreales</taxon>
        <taxon>Clavicipitaceae</taxon>
        <taxon>Metarhizium</taxon>
    </lineage>
</organism>
<reference evidence="1 2" key="1">
    <citation type="journal article" date="2014" name="Proc. Natl. Acad. Sci. U.S.A.">
        <title>Trajectory and genomic determinants of fungal-pathogen speciation and host adaptation.</title>
        <authorList>
            <person name="Hu X."/>
            <person name="Xiao G."/>
            <person name="Zheng P."/>
            <person name="Shang Y."/>
            <person name="Su Y."/>
            <person name="Zhang X."/>
            <person name="Liu X."/>
            <person name="Zhan S."/>
            <person name="St Leger R.J."/>
            <person name="Wang C."/>
        </authorList>
    </citation>
    <scope>NUCLEOTIDE SEQUENCE [LARGE SCALE GENOMIC DNA]</scope>
    <source>
        <strain evidence="1 2">ARSEF 977</strain>
    </source>
</reference>
<sequence>MDPRLRALAGVPKAQVYLGNGADGLAEQGVAVLGEGLGEDGDGPGRLPGQQDARRIAAKEMDVALDLFAQRPSIRRTQP</sequence>